<feature type="compositionally biased region" description="Basic and acidic residues" evidence="10">
    <location>
        <begin position="1"/>
        <end position="13"/>
    </location>
</feature>
<feature type="compositionally biased region" description="Basic and acidic residues" evidence="10">
    <location>
        <begin position="918"/>
        <end position="945"/>
    </location>
</feature>
<feature type="region of interest" description="Disordered" evidence="10">
    <location>
        <begin position="248"/>
        <end position="295"/>
    </location>
</feature>
<feature type="domain" description="C3H1-type" evidence="11">
    <location>
        <begin position="553"/>
        <end position="580"/>
    </location>
</feature>
<dbReference type="InterPro" id="IPR011990">
    <property type="entry name" value="TPR-like_helical_dom_sf"/>
</dbReference>
<keyword evidence="7" id="KW-0238">DNA-binding</keyword>
<feature type="compositionally biased region" description="Basic and acidic residues" evidence="10">
    <location>
        <begin position="423"/>
        <end position="457"/>
    </location>
</feature>
<feature type="region of interest" description="Disordered" evidence="10">
    <location>
        <begin position="588"/>
        <end position="613"/>
    </location>
</feature>
<evidence type="ECO:0000256" key="3">
    <source>
        <dbReference type="ARBA" id="ARBA00022723"/>
    </source>
</evidence>
<feature type="repeat" description="PPR" evidence="8">
    <location>
        <begin position="1483"/>
        <end position="1517"/>
    </location>
</feature>
<feature type="repeat" description="PPR" evidence="8">
    <location>
        <begin position="1413"/>
        <end position="1447"/>
    </location>
</feature>
<feature type="compositionally biased region" description="Polar residues" evidence="10">
    <location>
        <begin position="251"/>
        <end position="260"/>
    </location>
</feature>
<feature type="repeat" description="PPR" evidence="8">
    <location>
        <begin position="1378"/>
        <end position="1412"/>
    </location>
</feature>
<feature type="region of interest" description="Disordered" evidence="10">
    <location>
        <begin position="128"/>
        <end position="149"/>
    </location>
</feature>
<dbReference type="InterPro" id="IPR000571">
    <property type="entry name" value="Znf_CCCH"/>
</dbReference>
<name>A0A8S2ADG2_ARAAE</name>
<feature type="repeat" description="PPR" evidence="8">
    <location>
        <begin position="1624"/>
        <end position="1658"/>
    </location>
</feature>
<dbReference type="PANTHER" id="PTHR47936">
    <property type="entry name" value="PPR_LONG DOMAIN-CONTAINING PROTEIN"/>
    <property type="match status" value="1"/>
</dbReference>
<dbReference type="PANTHER" id="PTHR47936:SF1">
    <property type="entry name" value="PENTATRICOPEPTIDE REPEAT-CONTAINING PROTEIN GUN1, CHLOROPLASTIC"/>
    <property type="match status" value="1"/>
</dbReference>
<feature type="repeat" description="PPR" evidence="8">
    <location>
        <begin position="1518"/>
        <end position="1552"/>
    </location>
</feature>
<dbReference type="SUPFAM" id="SSF90229">
    <property type="entry name" value="CCCH zinc finger"/>
    <property type="match status" value="1"/>
</dbReference>
<evidence type="ECO:0000256" key="6">
    <source>
        <dbReference type="ARBA" id="ARBA00022833"/>
    </source>
</evidence>
<feature type="repeat" description="PPR" evidence="8">
    <location>
        <begin position="1589"/>
        <end position="1623"/>
    </location>
</feature>
<dbReference type="Pfam" id="PF12854">
    <property type="entry name" value="PPR_1"/>
    <property type="match status" value="1"/>
</dbReference>
<dbReference type="GO" id="GO:0008270">
    <property type="term" value="F:zinc ion binding"/>
    <property type="evidence" value="ECO:0007669"/>
    <property type="project" value="UniProtKB-KW"/>
</dbReference>
<feature type="compositionally biased region" description="Basic and acidic residues" evidence="10">
    <location>
        <begin position="953"/>
        <end position="966"/>
    </location>
</feature>
<dbReference type="Pfam" id="PF03763">
    <property type="entry name" value="Remorin_C"/>
    <property type="match status" value="1"/>
</dbReference>
<sequence>MLLLGVDRKKNEEESTPTMRSGSNQIDDPRVYGSSGLDDCKDVDVVSEITDCSTSGMARSISLGLQEYPSLDYENVNEIKSVSASSVFEFQKTEKEKVNQRMPIRSFSKPAPSKWDDAQKWIASPTANRPKTGQVQVPGSKKGPSFGRQSSMKIVEVADHRAVEEPDTKRIDVSQVKKDIGNKFVSWEVDSYTTADSYVKPVLMVENSIVESATEINLSRHDSSVATGFAQPPSTARSVSMRDMGTEMTPIASQEPSRNGTPIRATTPIRSPISSEPSSPGRQASASPMTNKELSEKELQMKTRREIMVLGTQLGKLNIAAWASKEDEDKDASTSLKTKASLQTSKSVSEARATAWEEAEKAKHMARFRREEMKIQAWENHQKAKSEAEMKKTEVEVERIKGRAQDRLMKKLAAIERKAEEKRAAAEAKKDRQAAKTEKQAEQIRRTGKQQQEKKQSETVSSAEEDALKWNTDCVYFLASPLTCKKGPECEYRHSEYARMNPRDCYYWLNGNCMNPKCGFRHPPLEGLLGNQGGAPASSVQPTHATAQHPGVAKQPVPCVFFQKGMCMKGDMCSFLHTPNPAGYKKQNPVEAKPAPDPQFSKKPIDNNTGEKKFPDANLSKAVKAHVDISAAPRVTSAGLRDSRRVEGYVPEHVGYDPVVQKKGTGVPSFTEGGHSTQLLHKYGSDDNNSFHNGKDADDVLRESSPGFDVLVDNEARDSEYYRVEDRYGRRSQEGGNSVNEYDPDFSAIADDEEAFHDQRFDPYDQREDRYAWGNRRVSSERGDHSERRVYAEDERSENILASDLRYRLAKQRKVNGVRSVGSHDFGAPDSSVERGYRDSRRDTLRENSINSSRLQGRIKLRERSNGDEGHHFDRRSERGRDRSELSSQGRLRDRIKGRLEENHSGNQERGFRAPWARRREMEDERKPAPKSIAETKSRREESKPEPSLGKRKSFEEDHHSHKRSGDSFAAPLPFSEILKRKRAAASGGSRHNNKDETITKEEAGDETKIITEEKTEVVSEPKAEVEEEGTIMEEEEVVGEEVYEGNEDEQAYEGDELNGEYYYEEGYEEEGGEYAYEEGEEVVYAAEEGEEEVTEGGEAEGEEDIEKKTVEIFPRHVSPCSSSLSQIQSPLCFPLSSPSQSSFISCPFGWFTSFLCIIRYPFVSKSGPSSYSEDFDRDWIRKVVQNNLWDDPGIGKLFDLTLAPIWVPRVLVELKEDPKLAFKFFKWSMTRNGFKHSVESYCIVAHILFCARMYYDANSILKEMVLLKADCDVFDVLWSTRNVCVPGFGVFDALFSVLIDLGMLEEAIQCFSKMKRFRVFPKTRSCNGLLHKELKRNGLKPNVVSYSTLVDAFCKEGMMQQAIKFYVDMRRVGLVPNEYTYTSLIDAYCKIGNLSDAFGLANEMLQVGVEWNVVTYTALIDGLCDAERMKEAEELFGKMDTAGVIPNLASYNALIHGFVKVKNMDRALELLNELKGRGIKPDLLLYGTFIWGLCSLEKIEAAKVVMNEMKECGIKANPLIYTTLMDAYFKLGNPTEGLHLLDEMLELDIEVTVVTFCVLIDGLCKNKLVSKAIDYFGRISNDFGLQANAAIYTAMIDGLCKDNQVEAATTLFEQMAQKGLVPDRTAYTSLMDGNFKQGNVLEALALRDKMVETGMKLDLLAYTSLVWGLSHCNQLQKARSFLEEMIGEGIHPDEVLCISVLKKHYELGCINEAVELQSYLMKHQLLTSDNDNALPNM</sequence>
<dbReference type="Pfam" id="PF15663">
    <property type="entry name" value="zf-CCCH_3"/>
    <property type="match status" value="1"/>
</dbReference>
<keyword evidence="4" id="KW-0677">Repeat</keyword>
<dbReference type="FunFam" id="4.10.1000.10:FF:000021">
    <property type="entry name" value="Zinc finger CCCH domain-containing protein 17"/>
    <property type="match status" value="1"/>
</dbReference>
<dbReference type="Pfam" id="PF13041">
    <property type="entry name" value="PPR_2"/>
    <property type="match status" value="4"/>
</dbReference>
<evidence type="ECO:0000256" key="8">
    <source>
        <dbReference type="PROSITE-ProRule" id="PRU00708"/>
    </source>
</evidence>
<evidence type="ECO:0000256" key="5">
    <source>
        <dbReference type="ARBA" id="ARBA00022771"/>
    </source>
</evidence>
<feature type="domain" description="C3H1-type" evidence="11">
    <location>
        <begin position="499"/>
        <end position="525"/>
    </location>
</feature>
<keyword evidence="3 9" id="KW-0479">Metal-binding</keyword>
<feature type="domain" description="C3H1-type" evidence="11">
    <location>
        <begin position="473"/>
        <end position="497"/>
    </location>
</feature>
<feature type="repeat" description="PPR" evidence="8">
    <location>
        <begin position="1448"/>
        <end position="1482"/>
    </location>
</feature>
<feature type="repeat" description="PPR" evidence="8">
    <location>
        <begin position="1343"/>
        <end position="1377"/>
    </location>
</feature>
<feature type="compositionally biased region" description="Basic and acidic residues" evidence="10">
    <location>
        <begin position="993"/>
        <end position="1025"/>
    </location>
</feature>
<dbReference type="GO" id="GO:0003677">
    <property type="term" value="F:DNA binding"/>
    <property type="evidence" value="ECO:0007669"/>
    <property type="project" value="UniProtKB-KW"/>
</dbReference>
<evidence type="ECO:0000259" key="11">
    <source>
        <dbReference type="PROSITE" id="PS50103"/>
    </source>
</evidence>
<feature type="region of interest" description="Disordered" evidence="10">
    <location>
        <begin position="423"/>
        <end position="463"/>
    </location>
</feature>
<dbReference type="SUPFAM" id="SSF81901">
    <property type="entry name" value="HCP-like"/>
    <property type="match status" value="1"/>
</dbReference>
<dbReference type="PROSITE" id="PS51375">
    <property type="entry name" value="PPR"/>
    <property type="match status" value="9"/>
</dbReference>
<evidence type="ECO:0000313" key="12">
    <source>
        <dbReference type="EMBL" id="CAE6063593.1"/>
    </source>
</evidence>
<feature type="zinc finger region" description="C3H1-type" evidence="9">
    <location>
        <begin position="499"/>
        <end position="525"/>
    </location>
</feature>
<evidence type="ECO:0000256" key="9">
    <source>
        <dbReference type="PROSITE-ProRule" id="PRU00723"/>
    </source>
</evidence>
<dbReference type="InterPro" id="IPR005516">
    <property type="entry name" value="Remorin_C"/>
</dbReference>
<comment type="similarity">
    <text evidence="1">Belongs to the remorin family.</text>
</comment>
<accession>A0A8S2ADG2</accession>
<evidence type="ECO:0000256" key="4">
    <source>
        <dbReference type="ARBA" id="ARBA00022737"/>
    </source>
</evidence>
<feature type="compositionally biased region" description="Basic and acidic residues" evidence="10">
    <location>
        <begin position="832"/>
        <end position="846"/>
    </location>
</feature>
<dbReference type="Pfam" id="PF14608">
    <property type="entry name" value="zf-CCCH_2"/>
    <property type="match status" value="1"/>
</dbReference>
<dbReference type="InterPro" id="IPR036855">
    <property type="entry name" value="Znf_CCCH_sf"/>
</dbReference>
<evidence type="ECO:0000256" key="1">
    <source>
        <dbReference type="ARBA" id="ARBA00005711"/>
    </source>
</evidence>
<feature type="region of interest" description="Disordered" evidence="10">
    <location>
        <begin position="820"/>
        <end position="1050"/>
    </location>
</feature>
<dbReference type="InterPro" id="IPR041686">
    <property type="entry name" value="Znf-CCCH_3"/>
</dbReference>
<dbReference type="GO" id="GO:0009507">
    <property type="term" value="C:chloroplast"/>
    <property type="evidence" value="ECO:0007669"/>
    <property type="project" value="TreeGrafter"/>
</dbReference>
<reference evidence="12" key="1">
    <citation type="submission" date="2021-01" db="EMBL/GenBank/DDBJ databases">
        <authorList>
            <person name="Bezrukov I."/>
        </authorList>
    </citation>
    <scope>NUCLEOTIDE SEQUENCE</scope>
</reference>
<gene>
    <name evidence="12" type="ORF">AARE701A_LOCUS11838</name>
</gene>
<dbReference type="Gene3D" id="1.25.40.10">
    <property type="entry name" value="Tetratricopeptide repeat domain"/>
    <property type="match status" value="6"/>
</dbReference>
<feature type="compositionally biased region" description="Acidic residues" evidence="10">
    <location>
        <begin position="1026"/>
        <end position="1050"/>
    </location>
</feature>
<dbReference type="NCBIfam" id="TIGR00756">
    <property type="entry name" value="PPR"/>
    <property type="match status" value="8"/>
</dbReference>
<feature type="zinc finger region" description="C3H1-type" evidence="9">
    <location>
        <begin position="473"/>
        <end position="497"/>
    </location>
</feature>
<dbReference type="Proteomes" id="UP000682877">
    <property type="component" value="Chromosome 5"/>
</dbReference>
<comment type="similarity">
    <text evidence="2">Belongs to the PPR family. P subfamily.</text>
</comment>
<dbReference type="SMART" id="SM00356">
    <property type="entry name" value="ZnF_C3H1"/>
    <property type="match status" value="3"/>
</dbReference>
<dbReference type="Gene3D" id="4.10.1000.10">
    <property type="entry name" value="Zinc finger, CCCH-type"/>
    <property type="match status" value="2"/>
</dbReference>
<feature type="region of interest" description="Disordered" evidence="10">
    <location>
        <begin position="1"/>
        <end position="37"/>
    </location>
</feature>
<evidence type="ECO:0000256" key="2">
    <source>
        <dbReference type="ARBA" id="ARBA00007626"/>
    </source>
</evidence>
<feature type="compositionally biased region" description="Polar residues" evidence="10">
    <location>
        <begin position="281"/>
        <end position="292"/>
    </location>
</feature>
<feature type="compositionally biased region" description="Polar residues" evidence="10">
    <location>
        <begin position="128"/>
        <end position="137"/>
    </location>
</feature>
<dbReference type="GO" id="GO:0010019">
    <property type="term" value="P:chloroplast-nucleus signaling pathway"/>
    <property type="evidence" value="ECO:0007669"/>
    <property type="project" value="TreeGrafter"/>
</dbReference>
<keyword evidence="5 9" id="KW-0863">Zinc-finger</keyword>
<feature type="zinc finger region" description="C3H1-type" evidence="9">
    <location>
        <begin position="553"/>
        <end position="580"/>
    </location>
</feature>
<feature type="compositionally biased region" description="Basic and acidic residues" evidence="10">
    <location>
        <begin position="860"/>
        <end position="904"/>
    </location>
</feature>
<dbReference type="InterPro" id="IPR002885">
    <property type="entry name" value="PPR_rpt"/>
</dbReference>
<dbReference type="PROSITE" id="PS50103">
    <property type="entry name" value="ZF_C3H1"/>
    <property type="match status" value="3"/>
</dbReference>
<feature type="compositionally biased region" description="Polar residues" evidence="10">
    <location>
        <begin position="16"/>
        <end position="26"/>
    </location>
</feature>
<keyword evidence="6 9" id="KW-0862">Zinc</keyword>
<feature type="compositionally biased region" description="Basic and acidic residues" evidence="10">
    <location>
        <begin position="603"/>
        <end position="613"/>
    </location>
</feature>
<keyword evidence="13" id="KW-1185">Reference proteome</keyword>
<dbReference type="EMBL" id="LR999455">
    <property type="protein sequence ID" value="CAE6063593.1"/>
    <property type="molecule type" value="Genomic_DNA"/>
</dbReference>
<feature type="repeat" description="PPR" evidence="8">
    <location>
        <begin position="1659"/>
        <end position="1693"/>
    </location>
</feature>
<evidence type="ECO:0000256" key="10">
    <source>
        <dbReference type="SAM" id="MobiDB-lite"/>
    </source>
</evidence>
<evidence type="ECO:0000313" key="13">
    <source>
        <dbReference type="Proteomes" id="UP000682877"/>
    </source>
</evidence>
<feature type="compositionally biased region" description="Low complexity" evidence="10">
    <location>
        <begin position="268"/>
        <end position="280"/>
    </location>
</feature>
<organism evidence="12 13">
    <name type="scientific">Arabidopsis arenosa</name>
    <name type="common">Sand rock-cress</name>
    <name type="synonym">Cardaminopsis arenosa</name>
    <dbReference type="NCBI Taxonomy" id="38785"/>
    <lineage>
        <taxon>Eukaryota</taxon>
        <taxon>Viridiplantae</taxon>
        <taxon>Streptophyta</taxon>
        <taxon>Embryophyta</taxon>
        <taxon>Tracheophyta</taxon>
        <taxon>Spermatophyta</taxon>
        <taxon>Magnoliopsida</taxon>
        <taxon>eudicotyledons</taxon>
        <taxon>Gunneridae</taxon>
        <taxon>Pentapetalae</taxon>
        <taxon>rosids</taxon>
        <taxon>malvids</taxon>
        <taxon>Brassicales</taxon>
        <taxon>Brassicaceae</taxon>
        <taxon>Camelineae</taxon>
        <taxon>Arabidopsis</taxon>
    </lineage>
</organism>
<protein>
    <recommendedName>
        <fullName evidence="11">C3H1-type domain-containing protein</fullName>
    </recommendedName>
</protein>
<dbReference type="Pfam" id="PF01535">
    <property type="entry name" value="PPR"/>
    <property type="match status" value="3"/>
</dbReference>
<proteinExistence type="inferred from homology"/>
<evidence type="ECO:0000256" key="7">
    <source>
        <dbReference type="ARBA" id="ARBA00023125"/>
    </source>
</evidence>
<dbReference type="GO" id="GO:0031930">
    <property type="term" value="P:mitochondria-nucleus signaling pathway"/>
    <property type="evidence" value="ECO:0007669"/>
    <property type="project" value="TreeGrafter"/>
</dbReference>